<feature type="chain" id="PRO_5015371259" evidence="2">
    <location>
        <begin position="25"/>
        <end position="487"/>
    </location>
</feature>
<sequence>MSSMFLRSPLVLAVAFALSACSLAPKYERPDSPVPAQFPLAQQGQADAAQAADLGWREFFTDPRLHALIEQALENNRDLRIATQRIEEARAQYGVARSDQLPSIGVQAAEQATHTPAELRPGGPNSAPVTRTFQAGVGITAFELDFFGRVRDLARAAQEQYFATEQAQRTAHIALVAGTAEAYFKVRTAEELHALMSNTLRSRQETLRLVQSSYNAGTVSALDLNQAKVQYNTVRSDMQAVERDRQRALNALQVLLGREIPTDLPAGLPFTRAQLMPSLPVGLSAELLERRPDIVAAEHVLRGSNYSIGAARAAFFPRLSLTGLLGFMSPELGGLFSSGNRYWQFQPQITMPLLSGSTWANLDLAEARRDIAISQYEKTIQEAFREVADALAGEATYGQQIDALQEVDQAASESLRLAKLRYEVGIDSFLQVQTAEVSLYSTRQAYIQTGLASLMNRVELYKALGGGWTAETVKPETKTKATGTAPE</sequence>
<comment type="caution">
    <text evidence="3">The sequence shown here is derived from an EMBL/GenBank/DDBJ whole genome shotgun (WGS) entry which is preliminary data.</text>
</comment>
<evidence type="ECO:0000256" key="2">
    <source>
        <dbReference type="RuleBase" id="RU362097"/>
    </source>
</evidence>
<reference evidence="3 4" key="2">
    <citation type="submission" date="2018-05" db="EMBL/GenBank/DDBJ databases">
        <authorList>
            <person name="Lanie J.A."/>
            <person name="Ng W.-L."/>
            <person name="Kazmierczak K.M."/>
            <person name="Andrzejewski T.M."/>
            <person name="Davidsen T.M."/>
            <person name="Wayne K.J."/>
            <person name="Tettelin H."/>
            <person name="Glass J.I."/>
            <person name="Rusch D."/>
            <person name="Podicherti R."/>
            <person name="Tsui H.-C.T."/>
            <person name="Winkler M.E."/>
        </authorList>
    </citation>
    <scope>NUCLEOTIDE SEQUENCE [LARGE SCALE GENOMIC DNA]</scope>
    <source>
        <strain evidence="3 4">YBY</strain>
    </source>
</reference>
<keyword evidence="2" id="KW-0564">Palmitate</keyword>
<gene>
    <name evidence="3" type="ORF">DF183_04445</name>
</gene>
<evidence type="ECO:0000256" key="1">
    <source>
        <dbReference type="ARBA" id="ARBA00007613"/>
    </source>
</evidence>
<evidence type="ECO:0000313" key="4">
    <source>
        <dbReference type="Proteomes" id="UP000245216"/>
    </source>
</evidence>
<reference evidence="3 4" key="1">
    <citation type="submission" date="2018-05" db="EMBL/GenBank/DDBJ databases">
        <title>Genome Sequence of an Efficient Indole-Degrading Bacterium, Alcaligenes sp.YBY.</title>
        <authorList>
            <person name="Yang B."/>
        </authorList>
    </citation>
    <scope>NUCLEOTIDE SEQUENCE [LARGE SCALE GENOMIC DNA]</scope>
    <source>
        <strain evidence="3 4">YBY</strain>
    </source>
</reference>
<dbReference type="SUPFAM" id="SSF56954">
    <property type="entry name" value="Outer membrane efflux proteins (OEP)"/>
    <property type="match status" value="1"/>
</dbReference>
<dbReference type="RefSeq" id="WP_109088471.1">
    <property type="nucleotide sequence ID" value="NZ_QEXO01000001.1"/>
</dbReference>
<keyword evidence="2" id="KW-0449">Lipoprotein</keyword>
<dbReference type="GO" id="GO:0005886">
    <property type="term" value="C:plasma membrane"/>
    <property type="evidence" value="ECO:0007669"/>
    <property type="project" value="UniProtKB-SubCell"/>
</dbReference>
<dbReference type="PANTHER" id="PTHR30203">
    <property type="entry name" value="OUTER MEMBRANE CATION EFFLUX PROTEIN"/>
    <property type="match status" value="1"/>
</dbReference>
<keyword evidence="2" id="KW-0732">Signal</keyword>
<dbReference type="InterPro" id="IPR003423">
    <property type="entry name" value="OMP_efflux"/>
</dbReference>
<organism evidence="3 4">
    <name type="scientific">Alcaligenes faecalis</name>
    <dbReference type="NCBI Taxonomy" id="511"/>
    <lineage>
        <taxon>Bacteria</taxon>
        <taxon>Pseudomonadati</taxon>
        <taxon>Pseudomonadota</taxon>
        <taxon>Betaproteobacteria</taxon>
        <taxon>Burkholderiales</taxon>
        <taxon>Alcaligenaceae</taxon>
        <taxon>Alcaligenes</taxon>
    </lineage>
</organism>
<dbReference type="InterPro" id="IPR010131">
    <property type="entry name" value="MdtP/NodT-like"/>
</dbReference>
<name>A0A2U2BPP6_ALCFA</name>
<protein>
    <submittedName>
        <fullName evidence="3">Multidrug transporter</fullName>
    </submittedName>
</protein>
<dbReference type="Proteomes" id="UP000245216">
    <property type="component" value="Unassembled WGS sequence"/>
</dbReference>
<accession>A0A2U2BPP6</accession>
<keyword evidence="2" id="KW-0812">Transmembrane</keyword>
<dbReference type="GO" id="GO:0015562">
    <property type="term" value="F:efflux transmembrane transporter activity"/>
    <property type="evidence" value="ECO:0007669"/>
    <property type="project" value="InterPro"/>
</dbReference>
<dbReference type="Gene3D" id="1.20.1600.10">
    <property type="entry name" value="Outer membrane efflux proteins (OEP)"/>
    <property type="match status" value="1"/>
</dbReference>
<proteinExistence type="inferred from homology"/>
<dbReference type="STRING" id="511.UZ73_00625"/>
<dbReference type="Gene3D" id="2.20.200.10">
    <property type="entry name" value="Outer membrane efflux proteins (OEP)"/>
    <property type="match status" value="1"/>
</dbReference>
<comment type="similarity">
    <text evidence="1 2">Belongs to the outer membrane factor (OMF) (TC 1.B.17) family.</text>
</comment>
<evidence type="ECO:0000313" key="3">
    <source>
        <dbReference type="EMBL" id="PWE15982.1"/>
    </source>
</evidence>
<comment type="subcellular location">
    <subcellularLocation>
        <location evidence="2">Cell membrane</location>
        <topology evidence="2">Lipid-anchor</topology>
    </subcellularLocation>
</comment>
<feature type="signal peptide" evidence="2">
    <location>
        <begin position="1"/>
        <end position="24"/>
    </location>
</feature>
<keyword evidence="2" id="KW-1134">Transmembrane beta strand</keyword>
<dbReference type="AlphaFoldDB" id="A0A2U2BPP6"/>
<keyword evidence="2" id="KW-0472">Membrane</keyword>
<dbReference type="NCBIfam" id="TIGR01845">
    <property type="entry name" value="outer_NodT"/>
    <property type="match status" value="1"/>
</dbReference>
<dbReference type="PROSITE" id="PS51257">
    <property type="entry name" value="PROKAR_LIPOPROTEIN"/>
    <property type="match status" value="1"/>
</dbReference>
<dbReference type="EMBL" id="QEXO01000001">
    <property type="protein sequence ID" value="PWE15982.1"/>
    <property type="molecule type" value="Genomic_DNA"/>
</dbReference>
<dbReference type="Pfam" id="PF02321">
    <property type="entry name" value="OEP"/>
    <property type="match status" value="2"/>
</dbReference>
<dbReference type="PANTHER" id="PTHR30203:SF32">
    <property type="entry name" value="CATION EFFLUX SYSTEM PROTEIN CUSC"/>
    <property type="match status" value="1"/>
</dbReference>